<dbReference type="EMBL" id="KM371109">
    <property type="protein sequence ID" value="AIL48142.1"/>
    <property type="molecule type" value="Genomic_RNA"/>
</dbReference>
<dbReference type="InterPro" id="IPR003434">
    <property type="entry name" value="Arteri_GP2a"/>
</dbReference>
<evidence type="ECO:0000313" key="2">
    <source>
        <dbReference type="EMBL" id="AIL48142.1"/>
    </source>
</evidence>
<dbReference type="EMBL" id="KM371107">
    <property type="protein sequence ID" value="AIL48112.1"/>
    <property type="molecule type" value="Genomic_RNA"/>
</dbReference>
<dbReference type="Pfam" id="PF02340">
    <property type="entry name" value="PRRSV_Env"/>
    <property type="match status" value="1"/>
</dbReference>
<gene>
    <name evidence="2" type="primary">ORF2a'</name>
</gene>
<evidence type="ECO:0000313" key="4">
    <source>
        <dbReference type="Proteomes" id="UP000119798"/>
    </source>
</evidence>
<proteinExistence type="predicted"/>
<sequence length="281" mass="31822">MSFCPGLILLLVLLKPVDSFDFFHFSSSFKYYDHTHIHTVFRDLISHCETKIAPWAKHPLGIIGHNQFVSAYNNWVRRVYSVNPIYIEAEKGFKHYYSYKPECRSQIGYPATVHTGTREIDLPRLLTALKTYSVKEHSLCVRAAGLLARLHELRKQEDFNITDDTFTINYHLKESSVPWFQSGFYLQVYHASSFATFIAPLTLLIVLLIRKPRLLAFICPAVTCRFQSTSQPLYVPLVGIRPGPSFSPTGVSAPQRMSAPRFVRLPVGSGQILASGKGQGL</sequence>
<reference evidence="3 4" key="1">
    <citation type="submission" date="2014-08" db="EMBL/GenBank/DDBJ databases">
        <title>Genome sequences of Simian hemorrhagic fever virus variant NIH LVR42-0/M6941 isolates (Arterivirdae: Arterivirus).</title>
        <authorList>
            <person name="Lauck M."/>
            <person name="Palacios G."/>
            <person name="Wiley M."/>
            <person name="Li Y."/>
            <person name="Fang Y."/>
            <person name="Lackemeyer M.G."/>
            <person name="Cai Y."/>
            <person name="Bailey A.L."/>
            <person name="Postnikova E."/>
            <person name="Radoshitzky S.R."/>
            <person name="Johnson R.F."/>
            <person name="Alkhovsky S.V."/>
            <person name="Deriabin P.G."/>
            <person name="Friedrich T.C."/>
            <person name="Goldberg T.L."/>
            <person name="Jahrling P.B."/>
            <person name="O'Connor D.H."/>
            <person name="Kuhn J.H."/>
        </authorList>
    </citation>
    <scope>NUCLEOTIDE SEQUENCE [LARGE SCALE GENOMIC DNA]</scope>
    <source>
        <strain evidence="2">LVR 42-0/M6941</strain>
    </source>
</reference>
<organismHost>
    <name type="scientific">Macaca</name>
    <name type="common">macaques</name>
    <dbReference type="NCBI Taxonomy" id="9539"/>
</organismHost>
<keyword evidence="1" id="KW-0472">Membrane</keyword>
<organism evidence="2 3">
    <name type="scientific">Simian hemorrhagic fever virus</name>
    <name type="common">SHFV</name>
    <dbReference type="NCBI Taxonomy" id="38143"/>
    <lineage>
        <taxon>Viruses</taxon>
        <taxon>Riboviria</taxon>
        <taxon>Orthornavirae</taxon>
        <taxon>Pisuviricota</taxon>
        <taxon>Pisoniviricetes</taxon>
        <taxon>Nidovirales</taxon>
        <taxon>Arnidovirineae</taxon>
        <taxon>Arteriviridae</taxon>
        <taxon>Simarterivirinae</taxon>
        <taxon>Deltaarterivirus</taxon>
        <taxon>Hedartevirus</taxon>
        <taxon>Deltaarterivirus hemfev</taxon>
    </lineage>
</organism>
<keyword evidence="1" id="KW-0812">Transmembrane</keyword>
<dbReference type="Proteomes" id="UP000119798">
    <property type="component" value="Genome"/>
</dbReference>
<keyword evidence="1" id="KW-1133">Transmembrane helix</keyword>
<dbReference type="Proteomes" id="UP000116706">
    <property type="component" value="Genome"/>
</dbReference>
<organismHost>
    <name type="scientific">Erythrocebus patas</name>
    <name type="common">Red guenon</name>
    <name type="synonym">Cercopithecus patas</name>
    <dbReference type="NCBI Taxonomy" id="9538"/>
</organismHost>
<dbReference type="EMBL" id="KM371110">
    <property type="protein sequence ID" value="AIL48157.1"/>
    <property type="molecule type" value="Genomic_RNA"/>
</dbReference>
<protein>
    <submittedName>
        <fullName evidence="2">ORF2a' protein</fullName>
    </submittedName>
</protein>
<evidence type="ECO:0000256" key="1">
    <source>
        <dbReference type="SAM" id="Phobius"/>
    </source>
</evidence>
<dbReference type="Proteomes" id="UP000162528">
    <property type="component" value="Genome"/>
</dbReference>
<name>A0A077ENX0_SHFV</name>
<accession>A0A077ENX0</accession>
<evidence type="ECO:0000313" key="3">
    <source>
        <dbReference type="Proteomes" id="UP000116706"/>
    </source>
</evidence>
<feature type="transmembrane region" description="Helical" evidence="1">
    <location>
        <begin position="188"/>
        <end position="209"/>
    </location>
</feature>